<keyword evidence="3 8" id="KW-0812">Transmembrane</keyword>
<dbReference type="HOGENOM" id="CLU_021814_2_0_1"/>
<dbReference type="InterPro" id="IPR052192">
    <property type="entry name" value="Insect_Ionotropic_Sensory_Rcpt"/>
</dbReference>
<protein>
    <submittedName>
        <fullName evidence="9">GH23402</fullName>
    </submittedName>
</protein>
<feature type="transmembrane region" description="Helical" evidence="8">
    <location>
        <begin position="310"/>
        <end position="327"/>
    </location>
</feature>
<dbReference type="PhylomeDB" id="B4K1Z1"/>
<accession>B4K1Z1</accession>
<feature type="transmembrane region" description="Helical" evidence="8">
    <location>
        <begin position="339"/>
        <end position="361"/>
    </location>
</feature>
<evidence type="ECO:0000256" key="6">
    <source>
        <dbReference type="ARBA" id="ARBA00023170"/>
    </source>
</evidence>
<dbReference type="SUPFAM" id="SSF53850">
    <property type="entry name" value="Periplasmic binding protein-like II"/>
    <property type="match status" value="1"/>
</dbReference>
<keyword evidence="7" id="KW-0325">Glycoprotein</keyword>
<dbReference type="Proteomes" id="UP000001070">
    <property type="component" value="Unassembled WGS sequence"/>
</dbReference>
<keyword evidence="5 8" id="KW-0472">Membrane</keyword>
<keyword evidence="2" id="KW-1003">Cell membrane</keyword>
<proteinExistence type="predicted"/>
<dbReference type="PANTHER" id="PTHR42643:SF41">
    <property type="entry name" value="IONOTROPIC RECEPTOR 20A-RELATED"/>
    <property type="match status" value="1"/>
</dbReference>
<dbReference type="eggNOG" id="ENOG502T9DW">
    <property type="taxonomic scope" value="Eukaryota"/>
</dbReference>
<dbReference type="OrthoDB" id="7855711at2759"/>
<dbReference type="PANTHER" id="PTHR42643">
    <property type="entry name" value="IONOTROPIC RECEPTOR 20A-RELATED"/>
    <property type="match status" value="1"/>
</dbReference>
<feature type="transmembrane region" description="Helical" evidence="8">
    <location>
        <begin position="531"/>
        <end position="552"/>
    </location>
</feature>
<gene>
    <name evidence="9" type="primary">Dgri\GH23402</name>
    <name evidence="9" type="ORF">Dgri_GH23402</name>
</gene>
<evidence type="ECO:0000256" key="1">
    <source>
        <dbReference type="ARBA" id="ARBA00004651"/>
    </source>
</evidence>
<dbReference type="AlphaFoldDB" id="B4K1Z1"/>
<organism evidence="10">
    <name type="scientific">Drosophila grimshawi</name>
    <name type="common">Hawaiian fruit fly</name>
    <name type="synonym">Idiomyia grimshawi</name>
    <dbReference type="NCBI Taxonomy" id="7222"/>
    <lineage>
        <taxon>Eukaryota</taxon>
        <taxon>Metazoa</taxon>
        <taxon>Ecdysozoa</taxon>
        <taxon>Arthropoda</taxon>
        <taxon>Hexapoda</taxon>
        <taxon>Insecta</taxon>
        <taxon>Pterygota</taxon>
        <taxon>Neoptera</taxon>
        <taxon>Endopterygota</taxon>
        <taxon>Diptera</taxon>
        <taxon>Brachycera</taxon>
        <taxon>Muscomorpha</taxon>
        <taxon>Ephydroidea</taxon>
        <taxon>Drosophilidae</taxon>
        <taxon>Drosophila</taxon>
        <taxon>Hawaiian Drosophila</taxon>
    </lineage>
</organism>
<evidence type="ECO:0000256" key="5">
    <source>
        <dbReference type="ARBA" id="ARBA00023136"/>
    </source>
</evidence>
<comment type="subcellular location">
    <subcellularLocation>
        <location evidence="1">Cell membrane</location>
        <topology evidence="1">Multi-pass membrane protein</topology>
    </subcellularLocation>
</comment>
<dbReference type="FunCoup" id="B4K1Z1">
    <property type="interactions" value="29"/>
</dbReference>
<evidence type="ECO:0000256" key="8">
    <source>
        <dbReference type="SAM" id="Phobius"/>
    </source>
</evidence>
<dbReference type="EMBL" id="CH918129">
    <property type="protein sequence ID" value="EDW04484.1"/>
    <property type="molecule type" value="Genomic_DNA"/>
</dbReference>
<evidence type="ECO:0000256" key="2">
    <source>
        <dbReference type="ARBA" id="ARBA00022475"/>
    </source>
</evidence>
<evidence type="ECO:0000256" key="3">
    <source>
        <dbReference type="ARBA" id="ARBA00022692"/>
    </source>
</evidence>
<keyword evidence="10" id="KW-1185">Reference proteome</keyword>
<reference evidence="9 10" key="1">
    <citation type="journal article" date="2007" name="Nature">
        <title>Evolution of genes and genomes on the Drosophila phylogeny.</title>
        <authorList>
            <consortium name="Drosophila 12 Genomes Consortium"/>
            <person name="Clark A.G."/>
            <person name="Eisen M.B."/>
            <person name="Smith D.R."/>
            <person name="Bergman C.M."/>
            <person name="Oliver B."/>
            <person name="Markow T.A."/>
            <person name="Kaufman T.C."/>
            <person name="Kellis M."/>
            <person name="Gelbart W."/>
            <person name="Iyer V.N."/>
            <person name="Pollard D.A."/>
            <person name="Sackton T.B."/>
            <person name="Larracuente A.M."/>
            <person name="Singh N.D."/>
            <person name="Abad J.P."/>
            <person name="Abt D.N."/>
            <person name="Adryan B."/>
            <person name="Aguade M."/>
            <person name="Akashi H."/>
            <person name="Anderson W.W."/>
            <person name="Aquadro C.F."/>
            <person name="Ardell D.H."/>
            <person name="Arguello R."/>
            <person name="Artieri C.G."/>
            <person name="Barbash D.A."/>
            <person name="Barker D."/>
            <person name="Barsanti P."/>
            <person name="Batterham P."/>
            <person name="Batzoglou S."/>
            <person name="Begun D."/>
            <person name="Bhutkar A."/>
            <person name="Blanco E."/>
            <person name="Bosak S.A."/>
            <person name="Bradley R.K."/>
            <person name="Brand A.D."/>
            <person name="Brent M.R."/>
            <person name="Brooks A.N."/>
            <person name="Brown R.H."/>
            <person name="Butlin R.K."/>
            <person name="Caggese C."/>
            <person name="Calvi B.R."/>
            <person name="Bernardo de Carvalho A."/>
            <person name="Caspi A."/>
            <person name="Castrezana S."/>
            <person name="Celniker S.E."/>
            <person name="Chang J.L."/>
            <person name="Chapple C."/>
            <person name="Chatterji S."/>
            <person name="Chinwalla A."/>
            <person name="Civetta A."/>
            <person name="Clifton S.W."/>
            <person name="Comeron J.M."/>
            <person name="Costello J.C."/>
            <person name="Coyne J.A."/>
            <person name="Daub J."/>
            <person name="David R.G."/>
            <person name="Delcher A.L."/>
            <person name="Delehaunty K."/>
            <person name="Do C.B."/>
            <person name="Ebling H."/>
            <person name="Edwards K."/>
            <person name="Eickbush T."/>
            <person name="Evans J.D."/>
            <person name="Filipski A."/>
            <person name="Findeiss S."/>
            <person name="Freyhult E."/>
            <person name="Fulton L."/>
            <person name="Fulton R."/>
            <person name="Garcia A.C."/>
            <person name="Gardiner A."/>
            <person name="Garfield D.A."/>
            <person name="Garvin B.E."/>
            <person name="Gibson G."/>
            <person name="Gilbert D."/>
            <person name="Gnerre S."/>
            <person name="Godfrey J."/>
            <person name="Good R."/>
            <person name="Gotea V."/>
            <person name="Gravely B."/>
            <person name="Greenberg A.J."/>
            <person name="Griffiths-Jones S."/>
            <person name="Gross S."/>
            <person name="Guigo R."/>
            <person name="Gustafson E.A."/>
            <person name="Haerty W."/>
            <person name="Hahn M.W."/>
            <person name="Halligan D.L."/>
            <person name="Halpern A.L."/>
            <person name="Halter G.M."/>
            <person name="Han M.V."/>
            <person name="Heger A."/>
            <person name="Hillier L."/>
            <person name="Hinrichs A.S."/>
            <person name="Holmes I."/>
            <person name="Hoskins R.A."/>
            <person name="Hubisz M.J."/>
            <person name="Hultmark D."/>
            <person name="Huntley M.A."/>
            <person name="Jaffe D.B."/>
            <person name="Jagadeeshan S."/>
            <person name="Jeck W.R."/>
            <person name="Johnson J."/>
            <person name="Jones C.D."/>
            <person name="Jordan W.C."/>
            <person name="Karpen G.H."/>
            <person name="Kataoka E."/>
            <person name="Keightley P.D."/>
            <person name="Kheradpour P."/>
            <person name="Kirkness E.F."/>
            <person name="Koerich L.B."/>
            <person name="Kristiansen K."/>
            <person name="Kudrna D."/>
            <person name="Kulathinal R.J."/>
            <person name="Kumar S."/>
            <person name="Kwok R."/>
            <person name="Lander E."/>
            <person name="Langley C.H."/>
            <person name="Lapoint R."/>
            <person name="Lazzaro B.P."/>
            <person name="Lee S.J."/>
            <person name="Levesque L."/>
            <person name="Li R."/>
            <person name="Lin C.F."/>
            <person name="Lin M.F."/>
            <person name="Lindblad-Toh K."/>
            <person name="Llopart A."/>
            <person name="Long M."/>
            <person name="Low L."/>
            <person name="Lozovsky E."/>
            <person name="Lu J."/>
            <person name="Luo M."/>
            <person name="Machado C.A."/>
            <person name="Makalowski W."/>
            <person name="Marzo M."/>
            <person name="Matsuda M."/>
            <person name="Matzkin L."/>
            <person name="McAllister B."/>
            <person name="McBride C.S."/>
            <person name="McKernan B."/>
            <person name="McKernan K."/>
            <person name="Mendez-Lago M."/>
            <person name="Minx P."/>
            <person name="Mollenhauer M.U."/>
            <person name="Montooth K."/>
            <person name="Mount S.M."/>
            <person name="Mu X."/>
            <person name="Myers E."/>
            <person name="Negre B."/>
            <person name="Newfeld S."/>
            <person name="Nielsen R."/>
            <person name="Noor M.A."/>
            <person name="O'Grady P."/>
            <person name="Pachter L."/>
            <person name="Papaceit M."/>
            <person name="Parisi M.J."/>
            <person name="Parisi M."/>
            <person name="Parts L."/>
            <person name="Pedersen J.S."/>
            <person name="Pesole G."/>
            <person name="Phillippy A.M."/>
            <person name="Ponting C.P."/>
            <person name="Pop M."/>
            <person name="Porcelli D."/>
            <person name="Powell J.R."/>
            <person name="Prohaska S."/>
            <person name="Pruitt K."/>
            <person name="Puig M."/>
            <person name="Quesneville H."/>
            <person name="Ram K.R."/>
            <person name="Rand D."/>
            <person name="Rasmussen M.D."/>
            <person name="Reed L.K."/>
            <person name="Reenan R."/>
            <person name="Reily A."/>
            <person name="Remington K.A."/>
            <person name="Rieger T.T."/>
            <person name="Ritchie M.G."/>
            <person name="Robin C."/>
            <person name="Rogers Y.H."/>
            <person name="Rohde C."/>
            <person name="Rozas J."/>
            <person name="Rubenfield M.J."/>
            <person name="Ruiz A."/>
            <person name="Russo S."/>
            <person name="Salzberg S.L."/>
            <person name="Sanchez-Gracia A."/>
            <person name="Saranga D.J."/>
            <person name="Sato H."/>
            <person name="Schaeffer S.W."/>
            <person name="Schatz M.C."/>
            <person name="Schlenke T."/>
            <person name="Schwartz R."/>
            <person name="Segarra C."/>
            <person name="Singh R.S."/>
            <person name="Sirot L."/>
            <person name="Sirota M."/>
            <person name="Sisneros N.B."/>
            <person name="Smith C.D."/>
            <person name="Smith T.F."/>
            <person name="Spieth J."/>
            <person name="Stage D.E."/>
            <person name="Stark A."/>
            <person name="Stephan W."/>
            <person name="Strausberg R.L."/>
            <person name="Strempel S."/>
            <person name="Sturgill D."/>
            <person name="Sutton G."/>
            <person name="Sutton G.G."/>
            <person name="Tao W."/>
            <person name="Teichmann S."/>
            <person name="Tobari Y.N."/>
            <person name="Tomimura Y."/>
            <person name="Tsolas J.M."/>
            <person name="Valente V.L."/>
            <person name="Venter E."/>
            <person name="Venter J.C."/>
            <person name="Vicario S."/>
            <person name="Vieira F.G."/>
            <person name="Vilella A.J."/>
            <person name="Villasante A."/>
            <person name="Walenz B."/>
            <person name="Wang J."/>
            <person name="Wasserman M."/>
            <person name="Watts T."/>
            <person name="Wilson D."/>
            <person name="Wilson R.K."/>
            <person name="Wing R.A."/>
            <person name="Wolfner M.F."/>
            <person name="Wong A."/>
            <person name="Wong G.K."/>
            <person name="Wu C.I."/>
            <person name="Wu G."/>
            <person name="Yamamoto D."/>
            <person name="Yang H.P."/>
            <person name="Yang S.P."/>
            <person name="Yorke J.A."/>
            <person name="Yoshida K."/>
            <person name="Zdobnov E."/>
            <person name="Zhang P."/>
            <person name="Zhang Y."/>
            <person name="Zimin A.V."/>
            <person name="Baldwin J."/>
            <person name="Abdouelleil A."/>
            <person name="Abdulkadir J."/>
            <person name="Abebe A."/>
            <person name="Abera B."/>
            <person name="Abreu J."/>
            <person name="Acer S.C."/>
            <person name="Aftuck L."/>
            <person name="Alexander A."/>
            <person name="An P."/>
            <person name="Anderson E."/>
            <person name="Anderson S."/>
            <person name="Arachi H."/>
            <person name="Azer M."/>
            <person name="Bachantsang P."/>
            <person name="Barry A."/>
            <person name="Bayul T."/>
            <person name="Berlin A."/>
            <person name="Bessette D."/>
            <person name="Bloom T."/>
            <person name="Blye J."/>
            <person name="Boguslavskiy L."/>
            <person name="Bonnet C."/>
            <person name="Boukhgalter B."/>
            <person name="Bourzgui I."/>
            <person name="Brown A."/>
            <person name="Cahill P."/>
            <person name="Channer S."/>
            <person name="Cheshatsang Y."/>
            <person name="Chuda L."/>
            <person name="Citroen M."/>
            <person name="Collymore A."/>
            <person name="Cooke P."/>
            <person name="Costello M."/>
            <person name="D'Aco K."/>
            <person name="Daza R."/>
            <person name="De Haan G."/>
            <person name="DeGray S."/>
            <person name="DeMaso C."/>
            <person name="Dhargay N."/>
            <person name="Dooley K."/>
            <person name="Dooley E."/>
            <person name="Doricent M."/>
            <person name="Dorje P."/>
            <person name="Dorjee K."/>
            <person name="Dupes A."/>
            <person name="Elong R."/>
            <person name="Falk J."/>
            <person name="Farina A."/>
            <person name="Faro S."/>
            <person name="Ferguson D."/>
            <person name="Fisher S."/>
            <person name="Foley C.D."/>
            <person name="Franke A."/>
            <person name="Friedrich D."/>
            <person name="Gadbois L."/>
            <person name="Gearin G."/>
            <person name="Gearin C.R."/>
            <person name="Giannoukos G."/>
            <person name="Goode T."/>
            <person name="Graham J."/>
            <person name="Grandbois E."/>
            <person name="Grewal S."/>
            <person name="Gyaltsen K."/>
            <person name="Hafez N."/>
            <person name="Hagos B."/>
            <person name="Hall J."/>
            <person name="Henson C."/>
            <person name="Hollinger A."/>
            <person name="Honan T."/>
            <person name="Huard M.D."/>
            <person name="Hughes L."/>
            <person name="Hurhula B."/>
            <person name="Husby M.E."/>
            <person name="Kamat A."/>
            <person name="Kanga B."/>
            <person name="Kashin S."/>
            <person name="Khazanovich D."/>
            <person name="Kisner P."/>
            <person name="Lance K."/>
            <person name="Lara M."/>
            <person name="Lee W."/>
            <person name="Lennon N."/>
            <person name="Letendre F."/>
            <person name="LeVine R."/>
            <person name="Lipovsky A."/>
            <person name="Liu X."/>
            <person name="Liu J."/>
            <person name="Liu S."/>
            <person name="Lokyitsang T."/>
            <person name="Lokyitsang Y."/>
            <person name="Lubonja R."/>
            <person name="Lui A."/>
            <person name="MacDonald P."/>
            <person name="Magnisalis V."/>
            <person name="Maru K."/>
            <person name="Matthews C."/>
            <person name="McCusker W."/>
            <person name="McDonough S."/>
            <person name="Mehta T."/>
            <person name="Meldrim J."/>
            <person name="Meneus L."/>
            <person name="Mihai O."/>
            <person name="Mihalev A."/>
            <person name="Mihova T."/>
            <person name="Mittelman R."/>
            <person name="Mlenga V."/>
            <person name="Montmayeur A."/>
            <person name="Mulrain L."/>
            <person name="Navidi A."/>
            <person name="Naylor J."/>
            <person name="Negash T."/>
            <person name="Nguyen T."/>
            <person name="Nguyen N."/>
            <person name="Nicol R."/>
            <person name="Norbu C."/>
            <person name="Norbu N."/>
            <person name="Novod N."/>
            <person name="O'Neill B."/>
            <person name="Osman S."/>
            <person name="Markiewicz E."/>
            <person name="Oyono O.L."/>
            <person name="Patti C."/>
            <person name="Phunkhang P."/>
            <person name="Pierre F."/>
            <person name="Priest M."/>
            <person name="Raghuraman S."/>
            <person name="Rege F."/>
            <person name="Reyes R."/>
            <person name="Rise C."/>
            <person name="Rogov P."/>
            <person name="Ross K."/>
            <person name="Ryan E."/>
            <person name="Settipalli S."/>
            <person name="Shea T."/>
            <person name="Sherpa N."/>
            <person name="Shi L."/>
            <person name="Shih D."/>
            <person name="Sparrow T."/>
            <person name="Spaulding J."/>
            <person name="Stalker J."/>
            <person name="Stange-Thomann N."/>
            <person name="Stavropoulos S."/>
            <person name="Stone C."/>
            <person name="Strader C."/>
            <person name="Tesfaye S."/>
            <person name="Thomson T."/>
            <person name="Thoulutsang Y."/>
            <person name="Thoulutsang D."/>
            <person name="Topham K."/>
            <person name="Topping I."/>
            <person name="Tsamla T."/>
            <person name="Vassiliev H."/>
            <person name="Vo A."/>
            <person name="Wangchuk T."/>
            <person name="Wangdi T."/>
            <person name="Weiand M."/>
            <person name="Wilkinson J."/>
            <person name="Wilson A."/>
            <person name="Yadav S."/>
            <person name="Young G."/>
            <person name="Yu Q."/>
            <person name="Zembek L."/>
            <person name="Zhong D."/>
            <person name="Zimmer A."/>
            <person name="Zwirko Z."/>
            <person name="Jaffe D.B."/>
            <person name="Alvarez P."/>
            <person name="Brockman W."/>
            <person name="Butler J."/>
            <person name="Chin C."/>
            <person name="Gnerre S."/>
            <person name="Grabherr M."/>
            <person name="Kleber M."/>
            <person name="Mauceli E."/>
            <person name="MacCallum I."/>
        </authorList>
    </citation>
    <scope>NUCLEOTIDE SEQUENCE [LARGE SCALE GENOMIC DNA]</scope>
    <source>
        <strain evidence="10">Tucson 15287-2541.00</strain>
    </source>
</reference>
<dbReference type="GO" id="GO:0005886">
    <property type="term" value="C:plasma membrane"/>
    <property type="evidence" value="ECO:0007669"/>
    <property type="project" value="UniProtKB-SubCell"/>
</dbReference>
<evidence type="ECO:0000313" key="10">
    <source>
        <dbReference type="Proteomes" id="UP000001070"/>
    </source>
</evidence>
<evidence type="ECO:0000256" key="4">
    <source>
        <dbReference type="ARBA" id="ARBA00022989"/>
    </source>
</evidence>
<dbReference type="OMA" id="IELTVHY"/>
<sequence length="559" mass="64634">MSKEPEINANNWPSADQLSGLWVHLIGELSIRTLLYYQAAKCRCWIEQLLSENNMTTSTLVFDKDSGAPYLKSQHNVEMMGLICLEADGFEIVLSTLSVMLNQMREVPLLIQICTKDLTQPEIEGLATQILRRCQELLMPNVLLLLSDFFITSHIYGYQYFPAFRLTSHAYRSNLTLYPNKLDNLYGHVLRAQPDLLRSNIFMYRDGNGKLVLTGALWHLVKEFARHLNASLQFSFEPTKANTFKTSYYTLIGHIENRTTDIACGLFAPAVVKNDHLFSYPVFSPSWCIMLPVDRVVSPHEAIFGLLESPLMWICLGILYFCFHWLHGRRIPGRRLLQLIPLLIKLSLICSVVAQLSALFIHPQKLNSISNWEKLSASGLQIKGIRADFHYYPEELRIKYASSFISIENHTSFQLQRDSFNVSFGYTVVHLKWRIYAERQKHFKQPLFRYSKDLCFRQLSLQSLAYQENSIYRHELNLHILWFRQSGLLLYLNDNTFYDMVGAGYYSLKDLSQQYEVGPLTWSDCSFIGVLYAYAIGISLLVFVLELVVYYINVCLHLL</sequence>
<dbReference type="InParanoid" id="B4K1Z1"/>
<name>B4K1Z1_DROGR</name>
<evidence type="ECO:0000313" key="9">
    <source>
        <dbReference type="EMBL" id="EDW04484.1"/>
    </source>
</evidence>
<evidence type="ECO:0000256" key="7">
    <source>
        <dbReference type="ARBA" id="ARBA00023180"/>
    </source>
</evidence>
<keyword evidence="4 8" id="KW-1133">Transmembrane helix</keyword>
<keyword evidence="6" id="KW-0675">Receptor</keyword>